<protein>
    <recommendedName>
        <fullName evidence="3">Aminoglycoside phosphotransferase</fullName>
    </recommendedName>
</protein>
<reference evidence="1" key="1">
    <citation type="submission" date="2022-10" db="EMBL/GenBank/DDBJ databases">
        <title>The complete genomes of actinobacterial strains from the NBC collection.</title>
        <authorList>
            <person name="Joergensen T.S."/>
            <person name="Alvarez Arevalo M."/>
            <person name="Sterndorff E.B."/>
            <person name="Faurdal D."/>
            <person name="Vuksanovic O."/>
            <person name="Mourched A.-S."/>
            <person name="Charusanti P."/>
            <person name="Shaw S."/>
            <person name="Blin K."/>
            <person name="Weber T."/>
        </authorList>
    </citation>
    <scope>NUCLEOTIDE SEQUENCE</scope>
    <source>
        <strain evidence="1">NBC_01482</strain>
    </source>
</reference>
<evidence type="ECO:0008006" key="3">
    <source>
        <dbReference type="Google" id="ProtNLM"/>
    </source>
</evidence>
<keyword evidence="2" id="KW-1185">Reference proteome</keyword>
<evidence type="ECO:0000313" key="2">
    <source>
        <dbReference type="Proteomes" id="UP001432062"/>
    </source>
</evidence>
<dbReference type="RefSeq" id="WP_329405444.1">
    <property type="nucleotide sequence ID" value="NZ_CP109441.1"/>
</dbReference>
<name>A0ABZ1YIN5_9NOCA</name>
<proteinExistence type="predicted"/>
<dbReference type="Proteomes" id="UP001432062">
    <property type="component" value="Chromosome"/>
</dbReference>
<sequence>MTIAAFPGADAWGWPVGMPRVTRLAVTASMWPDSAVWVLLQRVYDLRESTVREELITGLSVRLIQSGCRLEDGRKVRWIEIDWGSDGMGLVQILDSTGVEVDPDVVDGNVETWVSNVRNPALVMPGADPDYGPYTVDLEGFCSLGMAEYWGPRGDLGSPPDDSVWWLADSLTRTLFLGEARTLPTASQWADAEAIVGRTVDRVDEVDSKPLKLRPLWGPVRRALREPAPESDQGGR</sequence>
<organism evidence="1 2">
    <name type="scientific">Nocardia vinacea</name>
    <dbReference type="NCBI Taxonomy" id="96468"/>
    <lineage>
        <taxon>Bacteria</taxon>
        <taxon>Bacillati</taxon>
        <taxon>Actinomycetota</taxon>
        <taxon>Actinomycetes</taxon>
        <taxon>Mycobacteriales</taxon>
        <taxon>Nocardiaceae</taxon>
        <taxon>Nocardia</taxon>
    </lineage>
</organism>
<dbReference type="EMBL" id="CP109441">
    <property type="protein sequence ID" value="WUV42826.1"/>
    <property type="molecule type" value="Genomic_DNA"/>
</dbReference>
<gene>
    <name evidence="1" type="ORF">OG563_26650</name>
</gene>
<accession>A0ABZ1YIN5</accession>
<evidence type="ECO:0000313" key="1">
    <source>
        <dbReference type="EMBL" id="WUV42826.1"/>
    </source>
</evidence>